<dbReference type="Pfam" id="PF07690">
    <property type="entry name" value="MFS_1"/>
    <property type="match status" value="1"/>
</dbReference>
<keyword evidence="2" id="KW-1003">Cell membrane</keyword>
<dbReference type="SUPFAM" id="SSF103473">
    <property type="entry name" value="MFS general substrate transporter"/>
    <property type="match status" value="1"/>
</dbReference>
<comment type="caution">
    <text evidence="9">The sequence shown here is derived from an EMBL/GenBank/DDBJ whole genome shotgun (WGS) entry which is preliminary data.</text>
</comment>
<proteinExistence type="predicted"/>
<comment type="subcellular location">
    <subcellularLocation>
        <location evidence="1">Cell membrane</location>
        <topology evidence="1">Multi-pass membrane protein</topology>
    </subcellularLocation>
</comment>
<keyword evidence="5 6" id="KW-0472">Membrane</keyword>
<dbReference type="PROSITE" id="PS50850">
    <property type="entry name" value="MFS"/>
    <property type="match status" value="1"/>
</dbReference>
<dbReference type="InterPro" id="IPR011701">
    <property type="entry name" value="MFS"/>
</dbReference>
<evidence type="ECO:0000259" key="8">
    <source>
        <dbReference type="PROSITE" id="PS50850"/>
    </source>
</evidence>
<gene>
    <name evidence="9" type="ORF">ABIA52_002329</name>
</gene>
<dbReference type="InterPro" id="IPR036259">
    <property type="entry name" value="MFS_trans_sf"/>
</dbReference>
<keyword evidence="4 6" id="KW-1133">Transmembrane helix</keyword>
<evidence type="ECO:0000313" key="9">
    <source>
        <dbReference type="EMBL" id="MFK4639440.1"/>
    </source>
</evidence>
<feature type="transmembrane region" description="Helical" evidence="6">
    <location>
        <begin position="168"/>
        <end position="185"/>
    </location>
</feature>
<keyword evidence="3 6" id="KW-0812">Transmembrane</keyword>
<feature type="chain" id="PRO_5046953321" evidence="7">
    <location>
        <begin position="30"/>
        <end position="408"/>
    </location>
</feature>
<dbReference type="InterPro" id="IPR050189">
    <property type="entry name" value="MFS_Efflux_Transporters"/>
</dbReference>
<feature type="transmembrane region" description="Helical" evidence="6">
    <location>
        <begin position="369"/>
        <end position="389"/>
    </location>
</feature>
<evidence type="ECO:0000256" key="7">
    <source>
        <dbReference type="SAM" id="SignalP"/>
    </source>
</evidence>
<reference evidence="9 10" key="1">
    <citation type="submission" date="2024-10" db="EMBL/GenBank/DDBJ databases">
        <title>Novel secondary metabolite-producing bacteria for plant disease control.</title>
        <authorList>
            <person name="Chevrette M."/>
        </authorList>
    </citation>
    <scope>NUCLEOTIDE SEQUENCE [LARGE SCALE GENOMIC DNA]</scope>
    <source>
        <strain evidence="9 10">J30 TE3557</strain>
    </source>
</reference>
<feature type="transmembrane region" description="Helical" evidence="6">
    <location>
        <begin position="251"/>
        <end position="272"/>
    </location>
</feature>
<evidence type="ECO:0000256" key="5">
    <source>
        <dbReference type="ARBA" id="ARBA00023136"/>
    </source>
</evidence>
<feature type="transmembrane region" description="Helical" evidence="6">
    <location>
        <begin position="76"/>
        <end position="94"/>
    </location>
</feature>
<dbReference type="InterPro" id="IPR020846">
    <property type="entry name" value="MFS_dom"/>
</dbReference>
<protein>
    <submittedName>
        <fullName evidence="9">MFS family permease</fullName>
    </submittedName>
</protein>
<keyword evidence="7" id="KW-0732">Signal</keyword>
<name>A0ABW8N785_9MICC</name>
<dbReference type="RefSeq" id="WP_404594511.1">
    <property type="nucleotide sequence ID" value="NZ_JBIYEW010000003.1"/>
</dbReference>
<dbReference type="Gene3D" id="1.20.1250.20">
    <property type="entry name" value="MFS general substrate transporter like domains"/>
    <property type="match status" value="1"/>
</dbReference>
<feature type="transmembrane region" description="Helical" evidence="6">
    <location>
        <begin position="305"/>
        <end position="324"/>
    </location>
</feature>
<feature type="transmembrane region" description="Helical" evidence="6">
    <location>
        <begin position="336"/>
        <end position="357"/>
    </location>
</feature>
<evidence type="ECO:0000313" key="10">
    <source>
        <dbReference type="Proteomes" id="UP001620520"/>
    </source>
</evidence>
<dbReference type="Proteomes" id="UP001620520">
    <property type="component" value="Unassembled WGS sequence"/>
</dbReference>
<accession>A0ABW8N785</accession>
<dbReference type="PANTHER" id="PTHR43124:SF3">
    <property type="entry name" value="CHLORAMPHENICOL EFFLUX PUMP RV0191"/>
    <property type="match status" value="1"/>
</dbReference>
<evidence type="ECO:0000256" key="6">
    <source>
        <dbReference type="SAM" id="Phobius"/>
    </source>
</evidence>
<feature type="signal peptide" evidence="7">
    <location>
        <begin position="1"/>
        <end position="29"/>
    </location>
</feature>
<feature type="transmembrane region" description="Helical" evidence="6">
    <location>
        <begin position="44"/>
        <end position="64"/>
    </location>
</feature>
<evidence type="ECO:0000256" key="1">
    <source>
        <dbReference type="ARBA" id="ARBA00004651"/>
    </source>
</evidence>
<organism evidence="9 10">
    <name type="scientific">Paenarthrobacter histidinolovorans</name>
    <dbReference type="NCBI Taxonomy" id="43664"/>
    <lineage>
        <taxon>Bacteria</taxon>
        <taxon>Bacillati</taxon>
        <taxon>Actinomycetota</taxon>
        <taxon>Actinomycetes</taxon>
        <taxon>Micrococcales</taxon>
        <taxon>Micrococcaceae</taxon>
        <taxon>Paenarthrobacter</taxon>
    </lineage>
</organism>
<evidence type="ECO:0000256" key="3">
    <source>
        <dbReference type="ARBA" id="ARBA00022692"/>
    </source>
</evidence>
<keyword evidence="10" id="KW-1185">Reference proteome</keyword>
<sequence length="408" mass="42872">MSINTHSKRFKTALLSVSLLLSEAGAVSATLPELARAFPKESQASIQSFMTIGAAAIIVCTLLAGGLAGKIGKRRLTLIGIAIITVAGMGPLVFIPMENFGALLLSRLVVGAGMGLLQPLSSSVIADFFHGRDRENMLGWQSSAVGAGSVVWTLIVGAFMLWDWKAAFFVYAFGLVSLILVARYVPEPPKHALPDVPEAPQAKAPRWYRLSGDVWIAALLMLVFNIGFQTLFVAMPLAFVAEKHLIEPPAVSLIMTSFGMASVAAGIVFGFIMRRLGNWTGAVAAATVSLALIVCANASSAPLGYTAAIVAGLGFGTFMPFCITTTNNRATPETSAMATAILFTGAAIGTAITPYNFEAFGSFIGDRSATVQLVVGAVTVLAVAVLTGIRYGAMRHTAHTENKTLEQV</sequence>
<dbReference type="PANTHER" id="PTHR43124">
    <property type="entry name" value="PURINE EFFLUX PUMP PBUE"/>
    <property type="match status" value="1"/>
</dbReference>
<feature type="transmembrane region" description="Helical" evidence="6">
    <location>
        <begin position="214"/>
        <end position="239"/>
    </location>
</feature>
<evidence type="ECO:0000256" key="4">
    <source>
        <dbReference type="ARBA" id="ARBA00022989"/>
    </source>
</evidence>
<feature type="domain" description="Major facilitator superfamily (MFS) profile" evidence="8">
    <location>
        <begin position="9"/>
        <end position="394"/>
    </location>
</feature>
<feature type="transmembrane region" description="Helical" evidence="6">
    <location>
        <begin position="138"/>
        <end position="162"/>
    </location>
</feature>
<evidence type="ECO:0000256" key="2">
    <source>
        <dbReference type="ARBA" id="ARBA00022475"/>
    </source>
</evidence>
<feature type="transmembrane region" description="Helical" evidence="6">
    <location>
        <begin position="279"/>
        <end position="299"/>
    </location>
</feature>
<dbReference type="EMBL" id="JBIYEW010000003">
    <property type="protein sequence ID" value="MFK4639440.1"/>
    <property type="molecule type" value="Genomic_DNA"/>
</dbReference>